<dbReference type="AlphaFoldDB" id="A0A2Z4XX70"/>
<dbReference type="RefSeq" id="WP_112869657.1">
    <property type="nucleotide sequence ID" value="NZ_CP021781.1"/>
</dbReference>
<comment type="function">
    <text evidence="4">Plays a role in the transport of magnesium and cobalt ions.</text>
</comment>
<evidence type="ECO:0000256" key="2">
    <source>
        <dbReference type="ARBA" id="ARBA00022737"/>
    </source>
</evidence>
<comment type="similarity">
    <text evidence="1">Belongs to the UPF0053 family.</text>
</comment>
<gene>
    <name evidence="8" type="ORF">CDH04_03220</name>
    <name evidence="9" type="ORF">FZC43_03220</name>
</gene>
<keyword evidence="11" id="KW-1185">Reference proteome</keyword>
<sequence length="288" mass="32570">MSSDNDLIKKEKSSFMKKFISNIFNIKDEDDLIDIIEKATDNEVIDKSSQSMILGAMKISSLDVGDIMITHTKMISVDMSMSVREMLEKTIGSTHTRIPVYCKNKTEVLGILHSKDLLKLIFDIEILGAVETQIQTKDIQNILRPAIFIPETKKLNSMLKDFKNSQNHLAMVVDEYGAISGLITIEDILEEIVGDIEDEFDTIDENISKMADDKYLVDATTAIEDFNEYFNTSINDENDFDTIAGMIIQTLEYLPAKGDSIVVDGFKFTVNEADNRKIINVLVEKFKK</sequence>
<keyword evidence="3 6" id="KW-0129">CBS domain</keyword>
<dbReference type="Proteomes" id="UP000681131">
    <property type="component" value="Chromosome"/>
</dbReference>
<dbReference type="InterPro" id="IPR016169">
    <property type="entry name" value="FAD-bd_PCMH_sub2"/>
</dbReference>
<dbReference type="InterPro" id="IPR036318">
    <property type="entry name" value="FAD-bd_PCMH-like_sf"/>
</dbReference>
<feature type="domain" description="CBS" evidence="7">
    <location>
        <begin position="68"/>
        <end position="130"/>
    </location>
</feature>
<dbReference type="EMBL" id="CP043424">
    <property type="protein sequence ID" value="QIW11715.1"/>
    <property type="molecule type" value="Genomic_DNA"/>
</dbReference>
<dbReference type="Proteomes" id="UP000251120">
    <property type="component" value="Chromosome"/>
</dbReference>
<dbReference type="Pfam" id="PF00571">
    <property type="entry name" value="CBS"/>
    <property type="match status" value="2"/>
</dbReference>
<evidence type="ECO:0000256" key="5">
    <source>
        <dbReference type="ARBA" id="ARBA00040729"/>
    </source>
</evidence>
<feature type="domain" description="CBS" evidence="7">
    <location>
        <begin position="142"/>
        <end position="199"/>
    </location>
</feature>
<protein>
    <recommendedName>
        <fullName evidence="5">Magnesium and cobalt efflux protein CorC</fullName>
    </recommendedName>
</protein>
<evidence type="ECO:0000313" key="8">
    <source>
        <dbReference type="EMBL" id="AXA33484.1"/>
    </source>
</evidence>
<dbReference type="InterPro" id="IPR000644">
    <property type="entry name" value="CBS_dom"/>
</dbReference>
<evidence type="ECO:0000313" key="10">
    <source>
        <dbReference type="Proteomes" id="UP000251120"/>
    </source>
</evidence>
<accession>A0A2Z4XX70</accession>
<dbReference type="CDD" id="cd04590">
    <property type="entry name" value="CBS_pair_CorC_HlyC_assoc"/>
    <property type="match status" value="1"/>
</dbReference>
<dbReference type="Pfam" id="PF03471">
    <property type="entry name" value="CorC_HlyC"/>
    <property type="match status" value="1"/>
</dbReference>
<evidence type="ECO:0000313" key="9">
    <source>
        <dbReference type="EMBL" id="QIW11715.1"/>
    </source>
</evidence>
<organism evidence="8 10">
    <name type="scientific">Francisella adeliensis</name>
    <dbReference type="NCBI Taxonomy" id="2007306"/>
    <lineage>
        <taxon>Bacteria</taxon>
        <taxon>Pseudomonadati</taxon>
        <taxon>Pseudomonadota</taxon>
        <taxon>Gammaproteobacteria</taxon>
        <taxon>Thiotrichales</taxon>
        <taxon>Francisellaceae</taxon>
        <taxon>Francisella</taxon>
    </lineage>
</organism>
<dbReference type="InterPro" id="IPR044751">
    <property type="entry name" value="Ion_transp-like_CBS"/>
</dbReference>
<dbReference type="PANTHER" id="PTHR22777:SF27">
    <property type="entry name" value="MAGNESIUM AND COBALT EFFLUX PROTEIN CORC"/>
    <property type="match status" value="1"/>
</dbReference>
<dbReference type="SMART" id="SM01091">
    <property type="entry name" value="CorC_HlyC"/>
    <property type="match status" value="1"/>
</dbReference>
<evidence type="ECO:0000259" key="7">
    <source>
        <dbReference type="PROSITE" id="PS51371"/>
    </source>
</evidence>
<dbReference type="OrthoDB" id="9797674at2"/>
<evidence type="ECO:0000256" key="6">
    <source>
        <dbReference type="PROSITE-ProRule" id="PRU00703"/>
    </source>
</evidence>
<dbReference type="KEGG" id="fad:CDH04_03220"/>
<dbReference type="Gene3D" id="3.10.580.10">
    <property type="entry name" value="CBS-domain"/>
    <property type="match status" value="1"/>
</dbReference>
<keyword evidence="2" id="KW-0677">Repeat</keyword>
<reference evidence="9 11" key="2">
    <citation type="submission" date="2019-08" db="EMBL/GenBank/DDBJ databases">
        <title>Complete genome sequences of Francisella adeliensis (FSC1325 and FSC1326).</title>
        <authorList>
            <person name="Ohrman C."/>
            <person name="Uneklint I."/>
            <person name="Vallesi A."/>
            <person name="Karlsson L."/>
            <person name="Sjodin A."/>
        </authorList>
    </citation>
    <scope>NUCLEOTIDE SEQUENCE [LARGE SCALE GENOMIC DNA]</scope>
    <source>
        <strain evidence="9 11">FSC1325</strain>
    </source>
</reference>
<dbReference type="InterPro" id="IPR046342">
    <property type="entry name" value="CBS_dom_sf"/>
</dbReference>
<dbReference type="SUPFAM" id="SSF56176">
    <property type="entry name" value="FAD-binding/transporter-associated domain-like"/>
    <property type="match status" value="1"/>
</dbReference>
<proteinExistence type="inferred from homology"/>
<dbReference type="PROSITE" id="PS51371">
    <property type="entry name" value="CBS"/>
    <property type="match status" value="2"/>
</dbReference>
<dbReference type="SUPFAM" id="SSF54631">
    <property type="entry name" value="CBS-domain pair"/>
    <property type="match status" value="1"/>
</dbReference>
<reference evidence="8 10" key="1">
    <citation type="submission" date="2017-06" db="EMBL/GenBank/DDBJ databases">
        <title>Complete genome of Francisella adeliensis.</title>
        <authorList>
            <person name="Vallesi A."/>
            <person name="Sjodin A."/>
        </authorList>
    </citation>
    <scope>NUCLEOTIDE SEQUENCE [LARGE SCALE GENOMIC DNA]</scope>
    <source>
        <strain evidence="8 10">FDC440</strain>
    </source>
</reference>
<evidence type="ECO:0000256" key="4">
    <source>
        <dbReference type="ARBA" id="ARBA00037273"/>
    </source>
</evidence>
<evidence type="ECO:0000313" key="11">
    <source>
        <dbReference type="Proteomes" id="UP000681131"/>
    </source>
</evidence>
<evidence type="ECO:0000256" key="3">
    <source>
        <dbReference type="ARBA" id="ARBA00023122"/>
    </source>
</evidence>
<dbReference type="InterPro" id="IPR005170">
    <property type="entry name" value="Transptr-assoc_dom"/>
</dbReference>
<dbReference type="Gene3D" id="3.30.465.10">
    <property type="match status" value="1"/>
</dbReference>
<dbReference type="GO" id="GO:0005886">
    <property type="term" value="C:plasma membrane"/>
    <property type="evidence" value="ECO:0007669"/>
    <property type="project" value="TreeGrafter"/>
</dbReference>
<evidence type="ECO:0000256" key="1">
    <source>
        <dbReference type="ARBA" id="ARBA00006337"/>
    </source>
</evidence>
<name>A0A2Z4XX70_9GAMM</name>
<dbReference type="PANTHER" id="PTHR22777">
    <property type="entry name" value="HEMOLYSIN-RELATED"/>
    <property type="match status" value="1"/>
</dbReference>
<dbReference type="EMBL" id="CP021781">
    <property type="protein sequence ID" value="AXA33484.1"/>
    <property type="molecule type" value="Genomic_DNA"/>
</dbReference>
<dbReference type="GO" id="GO:0050660">
    <property type="term" value="F:flavin adenine dinucleotide binding"/>
    <property type="evidence" value="ECO:0007669"/>
    <property type="project" value="InterPro"/>
</dbReference>
<dbReference type="FunFam" id="3.10.580.10:FF:000002">
    <property type="entry name" value="Magnesium/cobalt efflux protein CorC"/>
    <property type="match status" value="1"/>
</dbReference>